<keyword evidence="2 4" id="KW-0863">Zinc-finger</keyword>
<dbReference type="EMBL" id="NWUJ01000015">
    <property type="protein sequence ID" value="PFH31351.1"/>
    <property type="molecule type" value="Genomic_DNA"/>
</dbReference>
<feature type="region of interest" description="Disordered" evidence="5">
    <location>
        <begin position="1158"/>
        <end position="1181"/>
    </location>
</feature>
<dbReference type="PROSITE" id="PS50199">
    <property type="entry name" value="ZF_RANBP2_2"/>
    <property type="match status" value="1"/>
</dbReference>
<feature type="compositionally biased region" description="Pro residues" evidence="5">
    <location>
        <begin position="1158"/>
        <end position="1167"/>
    </location>
</feature>
<feature type="region of interest" description="Disordered" evidence="5">
    <location>
        <begin position="813"/>
        <end position="864"/>
    </location>
</feature>
<evidence type="ECO:0000256" key="4">
    <source>
        <dbReference type="PROSITE-ProRule" id="PRU00322"/>
    </source>
</evidence>
<evidence type="ECO:0000313" key="7">
    <source>
        <dbReference type="EMBL" id="PFH31351.1"/>
    </source>
</evidence>
<proteinExistence type="predicted"/>
<dbReference type="RefSeq" id="XP_029215360.1">
    <property type="nucleotide sequence ID" value="XM_029361460.1"/>
</dbReference>
<evidence type="ECO:0000256" key="1">
    <source>
        <dbReference type="ARBA" id="ARBA00022723"/>
    </source>
</evidence>
<evidence type="ECO:0000313" key="8">
    <source>
        <dbReference type="Proteomes" id="UP000224006"/>
    </source>
</evidence>
<feature type="compositionally biased region" description="Polar residues" evidence="5">
    <location>
        <begin position="1254"/>
        <end position="1269"/>
    </location>
</feature>
<dbReference type="GO" id="GO:0008270">
    <property type="term" value="F:zinc ion binding"/>
    <property type="evidence" value="ECO:0007669"/>
    <property type="project" value="UniProtKB-KW"/>
</dbReference>
<feature type="domain" description="RanBP2-type" evidence="6">
    <location>
        <begin position="951"/>
        <end position="980"/>
    </location>
</feature>
<accession>A0A2A9M4X4</accession>
<feature type="compositionally biased region" description="Low complexity" evidence="5">
    <location>
        <begin position="1168"/>
        <end position="1181"/>
    </location>
</feature>
<feature type="region of interest" description="Disordered" evidence="5">
    <location>
        <begin position="1194"/>
        <end position="1298"/>
    </location>
</feature>
<feature type="compositionally biased region" description="Gly residues" evidence="5">
    <location>
        <begin position="1031"/>
        <end position="1043"/>
    </location>
</feature>
<feature type="compositionally biased region" description="Polar residues" evidence="5">
    <location>
        <begin position="1071"/>
        <end position="1081"/>
    </location>
</feature>
<feature type="compositionally biased region" description="Low complexity" evidence="5">
    <location>
        <begin position="582"/>
        <end position="602"/>
    </location>
</feature>
<dbReference type="InterPro" id="IPR001876">
    <property type="entry name" value="Znf_RanBP2"/>
</dbReference>
<feature type="compositionally biased region" description="Low complexity" evidence="5">
    <location>
        <begin position="377"/>
        <end position="388"/>
    </location>
</feature>
<dbReference type="SUPFAM" id="SSF90209">
    <property type="entry name" value="Ran binding protein zinc finger-like"/>
    <property type="match status" value="1"/>
</dbReference>
<feature type="compositionally biased region" description="Low complexity" evidence="5">
    <location>
        <begin position="712"/>
        <end position="729"/>
    </location>
</feature>
<keyword evidence="3" id="KW-0862">Zinc</keyword>
<feature type="region of interest" description="Disordered" evidence="5">
    <location>
        <begin position="373"/>
        <end position="404"/>
    </location>
</feature>
<gene>
    <name evidence="7" type="ORF">BESB_027860</name>
</gene>
<feature type="region of interest" description="Disordered" evidence="5">
    <location>
        <begin position="1017"/>
        <end position="1133"/>
    </location>
</feature>
<reference evidence="7 8" key="1">
    <citation type="submission" date="2017-09" db="EMBL/GenBank/DDBJ databases">
        <title>Genome sequencing of Besnoitia besnoiti strain Bb-Ger1.</title>
        <authorList>
            <person name="Schares G."/>
            <person name="Venepally P."/>
            <person name="Lorenzi H.A."/>
        </authorList>
    </citation>
    <scope>NUCLEOTIDE SEQUENCE [LARGE SCALE GENOMIC DNA]</scope>
    <source>
        <strain evidence="7 8">Bb-Ger1</strain>
    </source>
</reference>
<keyword evidence="8" id="KW-1185">Reference proteome</keyword>
<dbReference type="PROSITE" id="PS01358">
    <property type="entry name" value="ZF_RANBP2_1"/>
    <property type="match status" value="1"/>
</dbReference>
<dbReference type="OrthoDB" id="1878647at2759"/>
<evidence type="ECO:0000256" key="5">
    <source>
        <dbReference type="SAM" id="MobiDB-lite"/>
    </source>
</evidence>
<organism evidence="7 8">
    <name type="scientific">Besnoitia besnoiti</name>
    <name type="common">Apicomplexan protozoan</name>
    <dbReference type="NCBI Taxonomy" id="94643"/>
    <lineage>
        <taxon>Eukaryota</taxon>
        <taxon>Sar</taxon>
        <taxon>Alveolata</taxon>
        <taxon>Apicomplexa</taxon>
        <taxon>Conoidasida</taxon>
        <taxon>Coccidia</taxon>
        <taxon>Eucoccidiorida</taxon>
        <taxon>Eimeriorina</taxon>
        <taxon>Sarcocystidae</taxon>
        <taxon>Besnoitia</taxon>
    </lineage>
</organism>
<name>A0A2A9M4X4_BESBE</name>
<evidence type="ECO:0000259" key="6">
    <source>
        <dbReference type="PROSITE" id="PS50199"/>
    </source>
</evidence>
<feature type="region of interest" description="Disordered" evidence="5">
    <location>
        <begin position="142"/>
        <end position="162"/>
    </location>
</feature>
<evidence type="ECO:0000256" key="2">
    <source>
        <dbReference type="ARBA" id="ARBA00022771"/>
    </source>
</evidence>
<feature type="compositionally biased region" description="Low complexity" evidence="5">
    <location>
        <begin position="1270"/>
        <end position="1290"/>
    </location>
</feature>
<dbReference type="KEGG" id="bbes:BESB_027860"/>
<feature type="region of interest" description="Disordered" evidence="5">
    <location>
        <begin position="572"/>
        <end position="665"/>
    </location>
</feature>
<comment type="caution">
    <text evidence="7">The sequence shown here is derived from an EMBL/GenBank/DDBJ whole genome shotgun (WGS) entry which is preliminary data.</text>
</comment>
<dbReference type="Gene3D" id="4.10.1060.10">
    <property type="entry name" value="Zinc finger, RanBP2-type"/>
    <property type="match status" value="1"/>
</dbReference>
<feature type="compositionally biased region" description="Low complexity" evidence="5">
    <location>
        <begin position="619"/>
        <end position="631"/>
    </location>
</feature>
<keyword evidence="1" id="KW-0479">Metal-binding</keyword>
<evidence type="ECO:0000256" key="3">
    <source>
        <dbReference type="ARBA" id="ARBA00022833"/>
    </source>
</evidence>
<feature type="compositionally biased region" description="Basic and acidic residues" evidence="5">
    <location>
        <begin position="1224"/>
        <end position="1247"/>
    </location>
</feature>
<dbReference type="InterPro" id="IPR036443">
    <property type="entry name" value="Znf_RanBP2_sf"/>
</dbReference>
<feature type="region of interest" description="Disordered" evidence="5">
    <location>
        <begin position="469"/>
        <end position="507"/>
    </location>
</feature>
<feature type="compositionally biased region" description="Gly residues" evidence="5">
    <location>
        <begin position="603"/>
        <end position="618"/>
    </location>
</feature>
<feature type="region of interest" description="Disordered" evidence="5">
    <location>
        <begin position="678"/>
        <end position="740"/>
    </location>
</feature>
<feature type="compositionally biased region" description="Polar residues" evidence="5">
    <location>
        <begin position="678"/>
        <end position="703"/>
    </location>
</feature>
<dbReference type="VEuPathDB" id="ToxoDB:BESB_027860"/>
<dbReference type="Proteomes" id="UP000224006">
    <property type="component" value="Unassembled WGS sequence"/>
</dbReference>
<dbReference type="GeneID" id="40307838"/>
<feature type="compositionally biased region" description="Gly residues" evidence="5">
    <location>
        <begin position="147"/>
        <end position="158"/>
    </location>
</feature>
<feature type="compositionally biased region" description="Pro residues" evidence="5">
    <location>
        <begin position="1112"/>
        <end position="1121"/>
    </location>
</feature>
<protein>
    <submittedName>
        <fullName evidence="7">Zn-finger in Ran binding protein and others domain-containing protein</fullName>
    </submittedName>
</protein>
<dbReference type="SMART" id="SM00547">
    <property type="entry name" value="ZnF_RBZ"/>
    <property type="match status" value="2"/>
</dbReference>
<sequence length="1298" mass="127550">MSPAVPFFAPEAVVCPNLFTPESTAATPAPSPSLCSPSAKMSLAQAAPSKASSGAEDDAAALLQLHLQLSQQLQRSAVTEEDLFRALKKLALNSGSGNASTNTPAAGQGAVFLGSARQSGNAGAAGDFPAAPAQDAYARDLRPANAHGGGRGVKGGASAGRSGSAASGLGAGSLANAASHTFSSLSFHAASVAEGVASPRAGAGSWRCRCCSTVNVGALPSRCVCCGRTQGSKRGGSGAKGVSAAPHLLGSHASAQGAMQPNLPLQQLFAAVTAAAAAAEKRAEDKKEAKRAAAAVSAVATAMTEPHRQQDALLSQSQLADPLYFARSERIGGHAGRGGLAPETVYDDSAAAAAVAASLLPGLLGSLEAAAGGGTASGNPPASGASPSTCLTQNEGAAGGRSHHALSGAAAGAPLFSSSTSSACFENDSAAASACIGRASAAGLISDLGSLGTGLGSLKGSRNRLATYDASSAPGGNLVGEAGAPGLRQGARSVGEGGGSSPGTASLLQDASTAYGVDMTVFQELASAPQSTFFTDDVTPVDSLSLLSDCRSPSGATPSSMVSGRSSFCNAGAAAGGGGRESNGNTSSTGGSTNGSTPLTGGIAVGGSRGSASGGAAGASGVSGSKKSGSGTLAADATKPSRGDGQVRPPTAKPSDVGGLSGFSHPLPFGSLSQASTMSFSATTPSTQGSLPQQLQTPQNQASPLLLLRGDTSTSSSSTFLRSASSSPSAMEGEEESPIGTLLGGVGAASSVPASGLEGLLPTGLSPLQVLLLKAKGVVDKLVNDFAMLGYGDPSAKATEALRTSLAILGQAPLPQSLGGPEEDFPGAGSRGNSGRGKTKPSDLLGGSGKDNDDETARKPKNANWMQGIGGPHFSAPPMLAHPDEFKNPSSFLKIYGDPMCAVVDAATPAQGSRSTGGGGRLAGGIAGRVDGPVTGGGSTSPSSNLPIRGHNGNWVCESCSNVNFPRRFRCNKCGAVRGPQGDAIVAEYAKLVYHQHVKTYKSLAARPGVDLPLKRLQGMGASGANSRPGSGPGLPQGMGGTHHGTLKKGTPDEGTFPTGAAGGSSVSSSTRHLGSPSASADLTGGLNLAGVQGRGLGSSQATMQAGDSRKPPPVPQPPSVAPHCGAGLPQGGDSSWPMNFAGSFGAARCGSSCPVPPPPATQPRPMTPAARAPAQAEAAAATRVLLAGRAVGLSPGSLSEEKKGLKKFPPSEGALQQTPHEAGTVEKEKSLKLERSKETRAEEDASKPLSGAISGSKNEGSLSGLTTCSPVSSVPSPRAADSASSSISSGGDNENKS</sequence>